<comment type="caution">
    <text evidence="1">The sequence shown here is derived from an EMBL/GenBank/DDBJ whole genome shotgun (WGS) entry which is preliminary data.</text>
</comment>
<protein>
    <recommendedName>
        <fullName evidence="3">Methyltransferase family protein</fullName>
    </recommendedName>
</protein>
<evidence type="ECO:0000313" key="2">
    <source>
        <dbReference type="Proteomes" id="UP000256269"/>
    </source>
</evidence>
<dbReference type="SUPFAM" id="SSF53335">
    <property type="entry name" value="S-adenosyl-L-methionine-dependent methyltransferases"/>
    <property type="match status" value="1"/>
</dbReference>
<reference evidence="1 2" key="1">
    <citation type="submission" date="2018-08" db="EMBL/GenBank/DDBJ databases">
        <title>Genomic Encyclopedia of Archaeal and Bacterial Type Strains, Phase II (KMG-II): from individual species to whole genera.</title>
        <authorList>
            <person name="Goeker M."/>
        </authorList>
    </citation>
    <scope>NUCLEOTIDE SEQUENCE [LARGE SCALE GENOMIC DNA]</scope>
    <source>
        <strain evidence="1 2">DSM 45791</strain>
    </source>
</reference>
<dbReference type="EMBL" id="QUNO01000010">
    <property type="protein sequence ID" value="REH42834.1"/>
    <property type="molecule type" value="Genomic_DNA"/>
</dbReference>
<proteinExistence type="predicted"/>
<name>A0A3E0HDF4_9PSEU</name>
<gene>
    <name evidence="1" type="ORF">BCF44_110335</name>
</gene>
<organism evidence="1 2">
    <name type="scientific">Kutzneria buriramensis</name>
    <dbReference type="NCBI Taxonomy" id="1045776"/>
    <lineage>
        <taxon>Bacteria</taxon>
        <taxon>Bacillati</taxon>
        <taxon>Actinomycetota</taxon>
        <taxon>Actinomycetes</taxon>
        <taxon>Pseudonocardiales</taxon>
        <taxon>Pseudonocardiaceae</taxon>
        <taxon>Kutzneria</taxon>
    </lineage>
</organism>
<dbReference type="Proteomes" id="UP000256269">
    <property type="component" value="Unassembled WGS sequence"/>
</dbReference>
<keyword evidence="2" id="KW-1185">Reference proteome</keyword>
<accession>A0A3E0HDF4</accession>
<dbReference type="InterPro" id="IPR029063">
    <property type="entry name" value="SAM-dependent_MTases_sf"/>
</dbReference>
<evidence type="ECO:0000313" key="1">
    <source>
        <dbReference type="EMBL" id="REH42834.1"/>
    </source>
</evidence>
<dbReference type="Gene3D" id="3.40.50.150">
    <property type="entry name" value="Vaccinia Virus protein VP39"/>
    <property type="match status" value="1"/>
</dbReference>
<sequence length="246" mass="26186">MLPRAVFVRRADAQLAEPIGATYQRAMAALPVPGTVLDVGAAAGATSLPLAAAGRVTHLTAVDGDSSLLDSLAERALRIGVPLDRVIGLWPDSAVHTPVVHVVVCGNVLYNVADLAPFVAALTDHARGTVVVETAVRHPLTELNPLWRHFHSIARPTGPTVDDLLAALDELGVHPEVTRWRRPPEAEHAHFAELVDVTRRRLCLPPSAAPEVDRALRDLGHSPDFPPDLGSSGRELATLTWPGVAV</sequence>
<evidence type="ECO:0008006" key="3">
    <source>
        <dbReference type="Google" id="ProtNLM"/>
    </source>
</evidence>
<dbReference type="AlphaFoldDB" id="A0A3E0HDF4"/>